<protein>
    <recommendedName>
        <fullName evidence="2">HTH cro/C1-type domain-containing protein</fullName>
    </recommendedName>
</protein>
<dbReference type="AlphaFoldDB" id="A0A3B0WAF1"/>
<dbReference type="InterPro" id="IPR010982">
    <property type="entry name" value="Lambda_DNA-bd_dom_sf"/>
</dbReference>
<dbReference type="Gene3D" id="1.10.260.40">
    <property type="entry name" value="lambda repressor-like DNA-binding domains"/>
    <property type="match status" value="1"/>
</dbReference>
<organism evidence="1">
    <name type="scientific">hydrothermal vent metagenome</name>
    <dbReference type="NCBI Taxonomy" id="652676"/>
    <lineage>
        <taxon>unclassified sequences</taxon>
        <taxon>metagenomes</taxon>
        <taxon>ecological metagenomes</taxon>
    </lineage>
</organism>
<name>A0A3B0WAF1_9ZZZZ</name>
<accession>A0A3B0WAF1</accession>
<evidence type="ECO:0008006" key="2">
    <source>
        <dbReference type="Google" id="ProtNLM"/>
    </source>
</evidence>
<gene>
    <name evidence="1" type="ORF">MNBD_GAMMA07-1936</name>
</gene>
<evidence type="ECO:0000313" key="1">
    <source>
        <dbReference type="EMBL" id="VAW52898.1"/>
    </source>
</evidence>
<dbReference type="EMBL" id="UOFF01000009">
    <property type="protein sequence ID" value="VAW52898.1"/>
    <property type="molecule type" value="Genomic_DNA"/>
</dbReference>
<sequence>MNTQHNSNFEALYHYTGSGLDYIYLASGYEVKKTPFGQGVTIQNLEGLHAAIMHNLMCNYPNWTGVELRFIRKEMGLTQKSLGLFVSRDAQTIALWEKGEKSVPDEATNILRGIHMSRKNGSVKFEELLMRINDLDRQTSKAKKQAYAVDSEGWHSTKNIAA</sequence>
<proteinExistence type="predicted"/>
<dbReference type="CDD" id="cd00093">
    <property type="entry name" value="HTH_XRE"/>
    <property type="match status" value="1"/>
</dbReference>
<dbReference type="GO" id="GO:0003677">
    <property type="term" value="F:DNA binding"/>
    <property type="evidence" value="ECO:0007669"/>
    <property type="project" value="InterPro"/>
</dbReference>
<reference evidence="1" key="1">
    <citation type="submission" date="2018-06" db="EMBL/GenBank/DDBJ databases">
        <authorList>
            <person name="Zhirakovskaya E."/>
        </authorList>
    </citation>
    <scope>NUCLEOTIDE SEQUENCE</scope>
</reference>
<dbReference type="InterPro" id="IPR001387">
    <property type="entry name" value="Cro/C1-type_HTH"/>
</dbReference>
<dbReference type="SUPFAM" id="SSF47413">
    <property type="entry name" value="lambda repressor-like DNA-binding domains"/>
    <property type="match status" value="1"/>
</dbReference>